<feature type="repeat" description="WD" evidence="3">
    <location>
        <begin position="551"/>
        <end position="584"/>
    </location>
</feature>
<dbReference type="CDD" id="cd00200">
    <property type="entry name" value="WD40"/>
    <property type="match status" value="1"/>
</dbReference>
<feature type="repeat" description="WD" evidence="3">
    <location>
        <begin position="289"/>
        <end position="325"/>
    </location>
</feature>
<dbReference type="SUPFAM" id="SSF50978">
    <property type="entry name" value="WD40 repeat-like"/>
    <property type="match status" value="1"/>
</dbReference>
<proteinExistence type="predicted"/>
<dbReference type="PRINTS" id="PR00320">
    <property type="entry name" value="GPROTEINBRPT"/>
</dbReference>
<evidence type="ECO:0000313" key="5">
    <source>
        <dbReference type="EMBL" id="KAJ6228669.1"/>
    </source>
</evidence>
<dbReference type="PROSITE" id="PS00678">
    <property type="entry name" value="WD_REPEATS_1"/>
    <property type="match status" value="1"/>
</dbReference>
<gene>
    <name evidence="5" type="ORF">M0813_08706</name>
</gene>
<dbReference type="InterPro" id="IPR015943">
    <property type="entry name" value="WD40/YVTN_repeat-like_dom_sf"/>
</dbReference>
<dbReference type="Proteomes" id="UP001150062">
    <property type="component" value="Unassembled WGS sequence"/>
</dbReference>
<keyword evidence="2" id="KW-0677">Repeat</keyword>
<reference evidence="5" key="1">
    <citation type="submission" date="2022-08" db="EMBL/GenBank/DDBJ databases">
        <title>Novel sulfate-reducing endosymbionts in the free-living metamonad Anaeramoeba.</title>
        <authorList>
            <person name="Jerlstrom-Hultqvist J."/>
            <person name="Cepicka I."/>
            <person name="Gallot-Lavallee L."/>
            <person name="Salas-Leiva D."/>
            <person name="Curtis B.A."/>
            <person name="Zahonova K."/>
            <person name="Pipaliya S."/>
            <person name="Dacks J."/>
            <person name="Roger A.J."/>
        </authorList>
    </citation>
    <scope>NUCLEOTIDE SEQUENCE</scope>
    <source>
        <strain evidence="5">Schooner1</strain>
    </source>
</reference>
<dbReference type="InterPro" id="IPR020472">
    <property type="entry name" value="WD40_PAC1"/>
</dbReference>
<evidence type="ECO:0000256" key="3">
    <source>
        <dbReference type="PROSITE-ProRule" id="PRU00221"/>
    </source>
</evidence>
<keyword evidence="1 3" id="KW-0853">WD repeat</keyword>
<feature type="compositionally biased region" description="Basic residues" evidence="4">
    <location>
        <begin position="117"/>
        <end position="132"/>
    </location>
</feature>
<evidence type="ECO:0000256" key="4">
    <source>
        <dbReference type="SAM" id="MobiDB-lite"/>
    </source>
</evidence>
<feature type="compositionally biased region" description="Basic and acidic residues" evidence="4">
    <location>
        <begin position="154"/>
        <end position="166"/>
    </location>
</feature>
<feature type="region of interest" description="Disordered" evidence="4">
    <location>
        <begin position="1"/>
        <end position="35"/>
    </location>
</feature>
<feature type="compositionally biased region" description="Basic and acidic residues" evidence="4">
    <location>
        <begin position="176"/>
        <end position="186"/>
    </location>
</feature>
<dbReference type="InterPro" id="IPR032847">
    <property type="entry name" value="PRPF17"/>
</dbReference>
<feature type="region of interest" description="Disordered" evidence="4">
    <location>
        <begin position="117"/>
        <end position="215"/>
    </location>
</feature>
<sequence length="584" mass="68122">MDLISGYDSGSESDSTSEEESKSNTSTNKQTTKPIFNKKSLSLIPVVNTSTALTIVKNKKLAINPTYEEILPHLVVEKPEDPLTNIPRSMKNQASGNVEIIDNQRNTVYDQLLFKPRKYNNRKRKTKKKKNTNKLIEITKNSTTTKVRRTNKKNRLDTTDSKKPLNEQELEQGQGQEKEKEKEKQKQQRKSKKQNTFDGDDYLSPWDLNKKNNQKKLRKITQQEKIIYESTMNSRKQLETSTKRRFRESVIFHLKYRRDSLKRSWIERPSNFRVKEHECWFPKKTIQLWDEHTSGVSQIELFPVSGHLLLSSSFDQSIKIWDVSNKYQRKCIQTYIGHSKGVRGIDFNRSGHWFLSCSFDKNVKLWNTETGQVVQTFKTKDHPRLVKYNPNPSMNHQFATTSNKVILHYDTRTGKVCQKYEYHLGGVNSVTFLNNGRKFLTTSDDKTVRLWDWGIGVPVQYMSDPEMHSMPTITVHPSGEFLAAQSMDNKILIYKTRYIKLTRSKKFSGHESAGYACRIHFSPDGKYIISGDSRGRLFVWDWESCKIFKVLSAHSRVCIDCKWHPIEPSRVVTCSWDSTIKYWD</sequence>
<evidence type="ECO:0000256" key="2">
    <source>
        <dbReference type="ARBA" id="ARBA00022737"/>
    </source>
</evidence>
<dbReference type="Pfam" id="PF00400">
    <property type="entry name" value="WD40"/>
    <property type="match status" value="5"/>
</dbReference>
<name>A0ABQ8X7Y9_9EUKA</name>
<dbReference type="Gene3D" id="2.130.10.10">
    <property type="entry name" value="YVTN repeat-like/Quinoprotein amine dehydrogenase"/>
    <property type="match status" value="1"/>
</dbReference>
<dbReference type="PROSITE" id="PS50294">
    <property type="entry name" value="WD_REPEATS_REGION"/>
    <property type="match status" value="4"/>
</dbReference>
<feature type="compositionally biased region" description="Low complexity" evidence="4">
    <location>
        <begin position="23"/>
        <end position="33"/>
    </location>
</feature>
<dbReference type="SMART" id="SM00320">
    <property type="entry name" value="WD40"/>
    <property type="match status" value="7"/>
</dbReference>
<keyword evidence="6" id="KW-1185">Reference proteome</keyword>
<dbReference type="InterPro" id="IPR019775">
    <property type="entry name" value="WD40_repeat_CS"/>
</dbReference>
<feature type="repeat" description="WD" evidence="3">
    <location>
        <begin position="420"/>
        <end position="452"/>
    </location>
</feature>
<dbReference type="InterPro" id="IPR001680">
    <property type="entry name" value="WD40_rpt"/>
</dbReference>
<organism evidence="5 6">
    <name type="scientific">Anaeramoeba flamelloides</name>
    <dbReference type="NCBI Taxonomy" id="1746091"/>
    <lineage>
        <taxon>Eukaryota</taxon>
        <taxon>Metamonada</taxon>
        <taxon>Anaeramoebidae</taxon>
        <taxon>Anaeramoeba</taxon>
    </lineage>
</organism>
<dbReference type="InterPro" id="IPR036322">
    <property type="entry name" value="WD40_repeat_dom_sf"/>
</dbReference>
<comment type="caution">
    <text evidence="5">The sequence shown here is derived from an EMBL/GenBank/DDBJ whole genome shotgun (WGS) entry which is preliminary data.</text>
</comment>
<dbReference type="PROSITE" id="PS50082">
    <property type="entry name" value="WD_REPEATS_2"/>
    <property type="match status" value="5"/>
</dbReference>
<evidence type="ECO:0000256" key="1">
    <source>
        <dbReference type="ARBA" id="ARBA00022574"/>
    </source>
</evidence>
<dbReference type="EMBL" id="JAOAOG010000326">
    <property type="protein sequence ID" value="KAJ6228669.1"/>
    <property type="molecule type" value="Genomic_DNA"/>
</dbReference>
<feature type="compositionally biased region" description="Low complexity" evidence="4">
    <location>
        <begin position="1"/>
        <end position="14"/>
    </location>
</feature>
<feature type="repeat" description="WD" evidence="3">
    <location>
        <begin position="335"/>
        <end position="376"/>
    </location>
</feature>
<dbReference type="PANTHER" id="PTHR43979">
    <property type="entry name" value="PRE-MRNA-PROCESSING FACTOR 17"/>
    <property type="match status" value="1"/>
</dbReference>
<dbReference type="PANTHER" id="PTHR43979:SF1">
    <property type="entry name" value="PRE-MRNA-PROCESSING FACTOR 17"/>
    <property type="match status" value="1"/>
</dbReference>
<accession>A0ABQ8X7Y9</accession>
<protein>
    <submittedName>
        <fullName evidence="5">Pre-mRNA-processing factor 17</fullName>
    </submittedName>
</protein>
<feature type="repeat" description="WD" evidence="3">
    <location>
        <begin position="519"/>
        <end position="541"/>
    </location>
</feature>
<evidence type="ECO:0000313" key="6">
    <source>
        <dbReference type="Proteomes" id="UP001150062"/>
    </source>
</evidence>